<evidence type="ECO:0000313" key="1">
    <source>
        <dbReference type="EMBL" id="PYH44399.1"/>
    </source>
</evidence>
<protein>
    <submittedName>
        <fullName evidence="1">Uncharacterized protein</fullName>
    </submittedName>
</protein>
<accession>A0A318ZAT2</accession>
<keyword evidence="2" id="KW-1185">Reference proteome</keyword>
<dbReference type="RefSeq" id="XP_025430381.1">
    <property type="nucleotide sequence ID" value="XM_025580142.1"/>
</dbReference>
<dbReference type="GeneID" id="37081371"/>
<name>A0A318ZAT2_9EURO</name>
<organism evidence="1 2">
    <name type="scientific">Aspergillus saccharolyticus JOP 1030-1</name>
    <dbReference type="NCBI Taxonomy" id="1450539"/>
    <lineage>
        <taxon>Eukaryota</taxon>
        <taxon>Fungi</taxon>
        <taxon>Dikarya</taxon>
        <taxon>Ascomycota</taxon>
        <taxon>Pezizomycotina</taxon>
        <taxon>Eurotiomycetes</taxon>
        <taxon>Eurotiomycetidae</taxon>
        <taxon>Eurotiales</taxon>
        <taxon>Aspergillaceae</taxon>
        <taxon>Aspergillus</taxon>
        <taxon>Aspergillus subgen. Circumdati</taxon>
    </lineage>
</organism>
<reference evidence="1 2" key="1">
    <citation type="submission" date="2016-12" db="EMBL/GenBank/DDBJ databases">
        <title>The genomes of Aspergillus section Nigri reveals drivers in fungal speciation.</title>
        <authorList>
            <consortium name="DOE Joint Genome Institute"/>
            <person name="Vesth T.C."/>
            <person name="Nybo J."/>
            <person name="Theobald S."/>
            <person name="Brandl J."/>
            <person name="Frisvad J.C."/>
            <person name="Nielsen K.F."/>
            <person name="Lyhne E.K."/>
            <person name="Kogle M.E."/>
            <person name="Kuo A."/>
            <person name="Riley R."/>
            <person name="Clum A."/>
            <person name="Nolan M."/>
            <person name="Lipzen A."/>
            <person name="Salamov A."/>
            <person name="Henrissat B."/>
            <person name="Wiebenga A."/>
            <person name="De Vries R.P."/>
            <person name="Grigoriev I.V."/>
            <person name="Mortensen U.H."/>
            <person name="Andersen M.R."/>
            <person name="Baker S.E."/>
        </authorList>
    </citation>
    <scope>NUCLEOTIDE SEQUENCE [LARGE SCALE GENOMIC DNA]</scope>
    <source>
        <strain evidence="1 2">JOP 1030-1</strain>
    </source>
</reference>
<proteinExistence type="predicted"/>
<evidence type="ECO:0000313" key="2">
    <source>
        <dbReference type="Proteomes" id="UP000248349"/>
    </source>
</evidence>
<dbReference type="Proteomes" id="UP000248349">
    <property type="component" value="Unassembled WGS sequence"/>
</dbReference>
<dbReference type="EMBL" id="KZ821237">
    <property type="protein sequence ID" value="PYH44399.1"/>
    <property type="molecule type" value="Genomic_DNA"/>
</dbReference>
<sequence>MGLKLDRWKGWRESGLLFLAGTEELWWRPAMGAGSHVLFGVARVAMITCARCSLLSVGRGMLISIGIQCE</sequence>
<gene>
    <name evidence="1" type="ORF">BP01DRAFT_82176</name>
</gene>
<dbReference type="AlphaFoldDB" id="A0A318ZAT2"/>